<reference evidence="2" key="2">
    <citation type="submission" date="2023-06" db="EMBL/GenBank/DDBJ databases">
        <authorList>
            <person name="Mure A."/>
            <person name="Hattori Y."/>
        </authorList>
    </citation>
    <scope>NUCLEOTIDE SEQUENCE</scope>
    <source>
        <strain evidence="2">KH-74</strain>
    </source>
</reference>
<dbReference type="Proteomes" id="UP001377567">
    <property type="component" value="Unassembled WGS sequence"/>
</dbReference>
<dbReference type="Pfam" id="PF25640">
    <property type="entry name" value="Crypto_dsRNA_S"/>
    <property type="match status" value="1"/>
</dbReference>
<evidence type="ECO:0000313" key="2">
    <source>
        <dbReference type="EMBL" id="GMM58247.1"/>
    </source>
</evidence>
<keyword evidence="3" id="KW-1185">Reference proteome</keyword>
<evidence type="ECO:0000313" key="3">
    <source>
        <dbReference type="Proteomes" id="UP001377567"/>
    </source>
</evidence>
<organism evidence="2 3">
    <name type="scientific">Maudiozyma humilis</name>
    <name type="common">Sour dough yeast</name>
    <name type="synonym">Kazachstania humilis</name>
    <dbReference type="NCBI Taxonomy" id="51915"/>
    <lineage>
        <taxon>Eukaryota</taxon>
        <taxon>Fungi</taxon>
        <taxon>Dikarya</taxon>
        <taxon>Ascomycota</taxon>
        <taxon>Saccharomycotina</taxon>
        <taxon>Saccharomycetes</taxon>
        <taxon>Saccharomycetales</taxon>
        <taxon>Saccharomycetaceae</taxon>
        <taxon>Maudiozyma</taxon>
    </lineage>
</organism>
<gene>
    <name evidence="1" type="ORF">DAKH74_017000</name>
    <name evidence="2" type="ORF">DAKH74_048630</name>
</gene>
<dbReference type="EMBL" id="BTGD01000003">
    <property type="protein sequence ID" value="GMM55084.1"/>
    <property type="molecule type" value="Genomic_DNA"/>
</dbReference>
<evidence type="ECO:0000313" key="1">
    <source>
        <dbReference type="EMBL" id="GMM55084.1"/>
    </source>
</evidence>
<proteinExistence type="predicted"/>
<dbReference type="AlphaFoldDB" id="A0AAV5S3Q4"/>
<dbReference type="InterPro" id="IPR057874">
    <property type="entry name" value="Crypto_dsRNA_S"/>
</dbReference>
<comment type="caution">
    <text evidence="2">The sequence shown here is derived from an EMBL/GenBank/DDBJ whole genome shotgun (WGS) entry which is preliminary data.</text>
</comment>
<protein>
    <submittedName>
        <fullName evidence="2">Uncharacterized protein</fullName>
    </submittedName>
</protein>
<reference evidence="2 3" key="1">
    <citation type="journal article" date="2023" name="Elife">
        <title>Identification of key yeast species and microbe-microbe interactions impacting larval growth of Drosophila in the wild.</title>
        <authorList>
            <person name="Mure A."/>
            <person name="Sugiura Y."/>
            <person name="Maeda R."/>
            <person name="Honda K."/>
            <person name="Sakurai N."/>
            <person name="Takahashi Y."/>
            <person name="Watada M."/>
            <person name="Katoh T."/>
            <person name="Gotoh A."/>
            <person name="Gotoh Y."/>
            <person name="Taniguchi I."/>
            <person name="Nakamura K."/>
            <person name="Hayashi T."/>
            <person name="Katayama T."/>
            <person name="Uemura T."/>
            <person name="Hattori Y."/>
        </authorList>
    </citation>
    <scope>NUCLEOTIDE SEQUENCE [LARGE SCALE GENOMIC DNA]</scope>
    <source>
        <strain evidence="2 3">KH-74</strain>
    </source>
</reference>
<name>A0AAV5S3Q4_MAUHU</name>
<sequence length="270" mass="31474">MDPGHIDIEAVREFDVNYSKFDRAIRGLELYMKSTSHQMTIPNESEIRAYFHCCFDIYARVNLHRYGCFLSNYDWEGFELLKRISDIVYVPIVFRDMFREMARPMRYGAEMWIPKVKYLQSETLSDVYLEYGGDWDTLYTIQRLLHKLEFSLVKIEKEIIKPTNFGMYHPGKGILITAKPLSNSRIEAMGRLKFLQFEEVDVSKMTHSEFITFIRTLSVVKGTTEMAESGYISVNGVGLYSCTPSSYEFGIISPLRTFPTEEDEDAKQEI</sequence>
<accession>A0AAV5S3Q4</accession>
<dbReference type="EMBL" id="BTGD01000023">
    <property type="protein sequence ID" value="GMM58247.1"/>
    <property type="molecule type" value="Genomic_DNA"/>
</dbReference>